<comment type="caution">
    <text evidence="2">The sequence shown here is derived from an EMBL/GenBank/DDBJ whole genome shotgun (WGS) entry which is preliminary data.</text>
</comment>
<protein>
    <submittedName>
        <fullName evidence="2">SDR family oxidoreductase</fullName>
    </submittedName>
</protein>
<keyword evidence="3" id="KW-1185">Reference proteome</keyword>
<dbReference type="PRINTS" id="PR00081">
    <property type="entry name" value="GDHRDH"/>
</dbReference>
<dbReference type="PANTHER" id="PTHR42879">
    <property type="entry name" value="3-OXOACYL-(ACYL-CARRIER-PROTEIN) REDUCTASE"/>
    <property type="match status" value="1"/>
</dbReference>
<gene>
    <name evidence="2" type="ORF">HFP15_27915</name>
</gene>
<sequence>MDLQLNGKRAIVTGASRGIGLAIARGLAAEGAVVVMVARNEAALAAAAATVPGTTVTVTADTTDDTSVRSMVEQAVGELGGVDILVNAAAQPAGGPVPPLTEVTDEAVHADFDTKVLGYLRCARAVAPHMTAQGWGRIVNISGLNARRTGSVSGSIRNVAVAALTANLADELGPHGVGVVVVHPGMVETERTPALIADRAARSGRTEEQVRADLAAASSLHRIVTAEEVADVVVFLASPRAVAVTGDSIGAGGGNRGAIHY</sequence>
<comment type="similarity">
    <text evidence="1">Belongs to the short-chain dehydrogenases/reductases (SDR) family.</text>
</comment>
<dbReference type="Gene3D" id="3.40.50.720">
    <property type="entry name" value="NAD(P)-binding Rossmann-like Domain"/>
    <property type="match status" value="1"/>
</dbReference>
<proteinExistence type="inferred from homology"/>
<dbReference type="InterPro" id="IPR050259">
    <property type="entry name" value="SDR"/>
</dbReference>
<reference evidence="2 3" key="1">
    <citation type="submission" date="2020-04" db="EMBL/GenBank/DDBJ databases">
        <title>Novel species.</title>
        <authorList>
            <person name="Teo W.F.A."/>
            <person name="Lipun K."/>
            <person name="Srisuk N."/>
            <person name="Duangmal K."/>
        </authorList>
    </citation>
    <scope>NUCLEOTIDE SEQUENCE [LARGE SCALE GENOMIC DNA]</scope>
    <source>
        <strain evidence="2 3">K13G38</strain>
    </source>
</reference>
<evidence type="ECO:0000313" key="2">
    <source>
        <dbReference type="EMBL" id="NKQ56706.1"/>
    </source>
</evidence>
<dbReference type="Pfam" id="PF00106">
    <property type="entry name" value="adh_short"/>
    <property type="match status" value="1"/>
</dbReference>
<dbReference type="RefSeq" id="WP_168519736.1">
    <property type="nucleotide sequence ID" value="NZ_JAAXLS010000026.1"/>
</dbReference>
<dbReference type="Proteomes" id="UP000715441">
    <property type="component" value="Unassembled WGS sequence"/>
</dbReference>
<name>A0ABX1JAB8_9PSEU</name>
<dbReference type="InterPro" id="IPR002347">
    <property type="entry name" value="SDR_fam"/>
</dbReference>
<accession>A0ABX1JAB8</accession>
<dbReference type="SUPFAM" id="SSF51735">
    <property type="entry name" value="NAD(P)-binding Rossmann-fold domains"/>
    <property type="match status" value="1"/>
</dbReference>
<dbReference type="InterPro" id="IPR036291">
    <property type="entry name" value="NAD(P)-bd_dom_sf"/>
</dbReference>
<dbReference type="EMBL" id="JAAXLS010000026">
    <property type="protein sequence ID" value="NKQ56706.1"/>
    <property type="molecule type" value="Genomic_DNA"/>
</dbReference>
<evidence type="ECO:0000313" key="3">
    <source>
        <dbReference type="Proteomes" id="UP000715441"/>
    </source>
</evidence>
<organism evidence="2 3">
    <name type="scientific">Amycolatopsis acididurans</name>
    <dbReference type="NCBI Taxonomy" id="2724524"/>
    <lineage>
        <taxon>Bacteria</taxon>
        <taxon>Bacillati</taxon>
        <taxon>Actinomycetota</taxon>
        <taxon>Actinomycetes</taxon>
        <taxon>Pseudonocardiales</taxon>
        <taxon>Pseudonocardiaceae</taxon>
        <taxon>Amycolatopsis</taxon>
    </lineage>
</organism>
<dbReference type="PANTHER" id="PTHR42879:SF6">
    <property type="entry name" value="NADPH-DEPENDENT REDUCTASE BACG"/>
    <property type="match status" value="1"/>
</dbReference>
<evidence type="ECO:0000256" key="1">
    <source>
        <dbReference type="ARBA" id="ARBA00006484"/>
    </source>
</evidence>